<dbReference type="AlphaFoldDB" id="A0A8J3DXR3"/>
<dbReference type="RefSeq" id="WP_189502662.1">
    <property type="nucleotide sequence ID" value="NZ_BMZQ01000001.1"/>
</dbReference>
<dbReference type="SUPFAM" id="SSF101738">
    <property type="entry name" value="SspB-like"/>
    <property type="match status" value="1"/>
</dbReference>
<feature type="compositionally biased region" description="Basic and acidic residues" evidence="1">
    <location>
        <begin position="169"/>
        <end position="178"/>
    </location>
</feature>
<dbReference type="Gene3D" id="2.30.30.220">
    <property type="entry name" value="SspB-like"/>
    <property type="match status" value="1"/>
</dbReference>
<reference evidence="2" key="1">
    <citation type="journal article" date="2014" name="Int. J. Syst. Evol. Microbiol.">
        <title>Complete genome sequence of Corynebacterium casei LMG S-19264T (=DSM 44701T), isolated from a smear-ripened cheese.</title>
        <authorList>
            <consortium name="US DOE Joint Genome Institute (JGI-PGF)"/>
            <person name="Walter F."/>
            <person name="Albersmeier A."/>
            <person name="Kalinowski J."/>
            <person name="Ruckert C."/>
        </authorList>
    </citation>
    <scope>NUCLEOTIDE SEQUENCE</scope>
    <source>
        <strain evidence="2">KCTC 42249</strain>
    </source>
</reference>
<evidence type="ECO:0000313" key="3">
    <source>
        <dbReference type="Proteomes" id="UP000630142"/>
    </source>
</evidence>
<feature type="region of interest" description="Disordered" evidence="1">
    <location>
        <begin position="134"/>
        <end position="193"/>
    </location>
</feature>
<evidence type="ECO:0000256" key="1">
    <source>
        <dbReference type="SAM" id="MobiDB-lite"/>
    </source>
</evidence>
<protein>
    <recommendedName>
        <fullName evidence="4">Stringent starvation protein B</fullName>
    </recommendedName>
</protein>
<evidence type="ECO:0008006" key="4">
    <source>
        <dbReference type="Google" id="ProtNLM"/>
    </source>
</evidence>
<dbReference type="InterPro" id="IPR007481">
    <property type="entry name" value="SspB"/>
</dbReference>
<reference evidence="2" key="2">
    <citation type="submission" date="2020-09" db="EMBL/GenBank/DDBJ databases">
        <authorList>
            <person name="Sun Q."/>
            <person name="Kim S."/>
        </authorList>
    </citation>
    <scope>NUCLEOTIDE SEQUENCE</scope>
    <source>
        <strain evidence="2">KCTC 42249</strain>
    </source>
</reference>
<gene>
    <name evidence="2" type="ORF">GCM10016234_13140</name>
</gene>
<dbReference type="EMBL" id="BMZQ01000001">
    <property type="protein sequence ID" value="GHD10781.1"/>
    <property type="molecule type" value="Genomic_DNA"/>
</dbReference>
<name>A0A8J3DXR3_9HYPH</name>
<dbReference type="InterPro" id="IPR036760">
    <property type="entry name" value="SspB-like_sf"/>
</dbReference>
<evidence type="ECO:0000313" key="2">
    <source>
        <dbReference type="EMBL" id="GHD10781.1"/>
    </source>
</evidence>
<sequence>MAEDHIRYDILAQEALRGVMRKVLIEVARTGLPGNHHFFITFLTGAPGVRISSRLKERYPEQMTIVVQFQYWDLKVTDTGFEVGLSFSDVPEKLEIPFAAVRGFYDPSVNFELEFDVKPVEPAAAPVEPTPMLKAVDNNAPAEPKPLPAKAPKAEKTKKAQEPAPSEPTEDKSEDEAPKAGADVVSLDAFRKK</sequence>
<accession>A0A8J3DXR3</accession>
<proteinExistence type="predicted"/>
<keyword evidence="3" id="KW-1185">Reference proteome</keyword>
<dbReference type="Proteomes" id="UP000630142">
    <property type="component" value="Unassembled WGS sequence"/>
</dbReference>
<comment type="caution">
    <text evidence="2">The sequence shown here is derived from an EMBL/GenBank/DDBJ whole genome shotgun (WGS) entry which is preliminary data.</text>
</comment>
<dbReference type="Pfam" id="PF04386">
    <property type="entry name" value="SspB"/>
    <property type="match status" value="1"/>
</dbReference>
<organism evidence="2 3">
    <name type="scientific">Tianweitania populi</name>
    <dbReference type="NCBI Taxonomy" id="1607949"/>
    <lineage>
        <taxon>Bacteria</taxon>
        <taxon>Pseudomonadati</taxon>
        <taxon>Pseudomonadota</taxon>
        <taxon>Alphaproteobacteria</taxon>
        <taxon>Hyphomicrobiales</taxon>
        <taxon>Phyllobacteriaceae</taxon>
        <taxon>Tianweitania</taxon>
    </lineage>
</organism>
<feature type="compositionally biased region" description="Basic and acidic residues" evidence="1">
    <location>
        <begin position="152"/>
        <end position="161"/>
    </location>
</feature>